<dbReference type="KEGG" id="ddt:AAY81_04890"/>
<dbReference type="RefSeq" id="WP_066662101.1">
    <property type="nucleotide sequence ID" value="NZ_CP011402.1"/>
</dbReference>
<gene>
    <name evidence="1" type="ORF">SAMN02910314_02003</name>
</gene>
<organism evidence="1 2">
    <name type="scientific">Denitrobacterium detoxificans</name>
    <dbReference type="NCBI Taxonomy" id="79604"/>
    <lineage>
        <taxon>Bacteria</taxon>
        <taxon>Bacillati</taxon>
        <taxon>Actinomycetota</taxon>
        <taxon>Coriobacteriia</taxon>
        <taxon>Eggerthellales</taxon>
        <taxon>Eggerthellaceae</taxon>
        <taxon>Denitrobacterium</taxon>
    </lineage>
</organism>
<evidence type="ECO:0000313" key="2">
    <source>
        <dbReference type="Proteomes" id="UP000182975"/>
    </source>
</evidence>
<proteinExistence type="predicted"/>
<evidence type="ECO:0000313" key="1">
    <source>
        <dbReference type="EMBL" id="SEP04126.1"/>
    </source>
</evidence>
<name>A0A172RXX4_9ACTN</name>
<dbReference type="AlphaFoldDB" id="A0A172RXX4"/>
<accession>A0A172RXX4</accession>
<dbReference type="STRING" id="79604.AAY81_04890"/>
<sequence>MAMDLQDVVSVAHDWNIAVSVDSEAMSHYIEGARVSGFIPGALSRVTIVLYAANVDELLTKLGGFANECRGVGKLEVVADGYE</sequence>
<protein>
    <submittedName>
        <fullName evidence="1">Uncharacterized protein</fullName>
    </submittedName>
</protein>
<reference evidence="2" key="1">
    <citation type="submission" date="2016-10" db="EMBL/GenBank/DDBJ databases">
        <authorList>
            <person name="Varghese N."/>
        </authorList>
    </citation>
    <scope>NUCLEOTIDE SEQUENCE [LARGE SCALE GENOMIC DNA]</scope>
    <source>
        <strain evidence="2">DSM 21843</strain>
    </source>
</reference>
<keyword evidence="2" id="KW-1185">Reference proteome</keyword>
<dbReference type="Proteomes" id="UP000182975">
    <property type="component" value="Unassembled WGS sequence"/>
</dbReference>
<dbReference type="EMBL" id="FOEC01000026">
    <property type="protein sequence ID" value="SEP04126.1"/>
    <property type="molecule type" value="Genomic_DNA"/>
</dbReference>